<dbReference type="UniPathway" id="UPA00253">
    <property type="reaction ID" value="UER00332"/>
</dbReference>
<dbReference type="Gene3D" id="3.40.50.620">
    <property type="entry name" value="HUPs"/>
    <property type="match status" value="1"/>
</dbReference>
<dbReference type="InterPro" id="IPR005248">
    <property type="entry name" value="NadD/NMNAT"/>
</dbReference>
<dbReference type="CDD" id="cd02165">
    <property type="entry name" value="NMNAT"/>
    <property type="match status" value="1"/>
</dbReference>
<dbReference type="PANTHER" id="PTHR39321">
    <property type="entry name" value="NICOTINATE-NUCLEOTIDE ADENYLYLTRANSFERASE-RELATED"/>
    <property type="match status" value="1"/>
</dbReference>
<dbReference type="OrthoDB" id="5295945at2"/>
<keyword evidence="7 11" id="KW-0547">Nucleotide-binding</keyword>
<evidence type="ECO:0000256" key="5">
    <source>
        <dbReference type="ARBA" id="ARBA00022679"/>
    </source>
</evidence>
<dbReference type="RefSeq" id="WP_145771849.1">
    <property type="nucleotide sequence ID" value="NZ_LR778301.1"/>
</dbReference>
<keyword evidence="9 11" id="KW-0520">NAD</keyword>
<dbReference type="GO" id="GO:0009435">
    <property type="term" value="P:NAD+ biosynthetic process"/>
    <property type="evidence" value="ECO:0007669"/>
    <property type="project" value="UniProtKB-UniRule"/>
</dbReference>
<dbReference type="GO" id="GO:0004515">
    <property type="term" value="F:nicotinate-nucleotide adenylyltransferase activity"/>
    <property type="evidence" value="ECO:0007669"/>
    <property type="project" value="UniProtKB-UniRule"/>
</dbReference>
<comment type="catalytic activity">
    <reaction evidence="10 11">
        <text>nicotinate beta-D-ribonucleotide + ATP + H(+) = deamido-NAD(+) + diphosphate</text>
        <dbReference type="Rhea" id="RHEA:22860"/>
        <dbReference type="ChEBI" id="CHEBI:15378"/>
        <dbReference type="ChEBI" id="CHEBI:30616"/>
        <dbReference type="ChEBI" id="CHEBI:33019"/>
        <dbReference type="ChEBI" id="CHEBI:57502"/>
        <dbReference type="ChEBI" id="CHEBI:58437"/>
        <dbReference type="EC" id="2.7.7.18"/>
    </reaction>
</comment>
<dbReference type="EMBL" id="LR778301">
    <property type="protein sequence ID" value="CAB1370356.1"/>
    <property type="molecule type" value="Genomic_DNA"/>
</dbReference>
<evidence type="ECO:0000256" key="9">
    <source>
        <dbReference type="ARBA" id="ARBA00023027"/>
    </source>
</evidence>
<keyword evidence="6 11" id="KW-0548">Nucleotidyltransferase</keyword>
<evidence type="ECO:0000259" key="12">
    <source>
        <dbReference type="Pfam" id="PF01467"/>
    </source>
</evidence>
<accession>A0A6S6YCG6</accession>
<dbReference type="InterPro" id="IPR004821">
    <property type="entry name" value="Cyt_trans-like"/>
</dbReference>
<dbReference type="SUPFAM" id="SSF52374">
    <property type="entry name" value="Nucleotidylyl transferase"/>
    <property type="match status" value="1"/>
</dbReference>
<organism evidence="13 14">
    <name type="scientific">Denitratisoma oestradiolicum</name>
    <dbReference type="NCBI Taxonomy" id="311182"/>
    <lineage>
        <taxon>Bacteria</taxon>
        <taxon>Pseudomonadati</taxon>
        <taxon>Pseudomonadota</taxon>
        <taxon>Betaproteobacteria</taxon>
        <taxon>Nitrosomonadales</taxon>
        <taxon>Sterolibacteriaceae</taxon>
        <taxon>Denitratisoma</taxon>
    </lineage>
</organism>
<evidence type="ECO:0000256" key="7">
    <source>
        <dbReference type="ARBA" id="ARBA00022741"/>
    </source>
</evidence>
<keyword evidence="14" id="KW-1185">Reference proteome</keyword>
<protein>
    <recommendedName>
        <fullName evidence="11">Probable nicotinate-nucleotide adenylyltransferase</fullName>
        <ecNumber evidence="11">2.7.7.18</ecNumber>
    </recommendedName>
    <alternativeName>
        <fullName evidence="11">Deamido-NAD(+) diphosphorylase</fullName>
    </alternativeName>
    <alternativeName>
        <fullName evidence="11">Deamido-NAD(+) pyrophosphorylase</fullName>
    </alternativeName>
    <alternativeName>
        <fullName evidence="11">Nicotinate mononucleotide adenylyltransferase</fullName>
        <shortName evidence="11">NaMN adenylyltransferase</shortName>
    </alternativeName>
</protein>
<gene>
    <name evidence="11 13" type="primary">nadD</name>
    <name evidence="13" type="ORF">DENOEST_3202</name>
</gene>
<evidence type="ECO:0000313" key="13">
    <source>
        <dbReference type="EMBL" id="CAB1370356.1"/>
    </source>
</evidence>
<keyword evidence="4 11" id="KW-0662">Pyridine nucleotide biosynthesis</keyword>
<reference evidence="13 14" key="1">
    <citation type="submission" date="2020-03" db="EMBL/GenBank/DDBJ databases">
        <authorList>
            <consortium name="Genoscope - CEA"/>
            <person name="William W."/>
        </authorList>
    </citation>
    <scope>NUCLEOTIDE SEQUENCE [LARGE SCALE GENOMIC DNA]</scope>
    <source>
        <strain evidence="14">DSM 16959</strain>
    </source>
</reference>
<dbReference type="Pfam" id="PF01467">
    <property type="entry name" value="CTP_transf_like"/>
    <property type="match status" value="1"/>
</dbReference>
<dbReference type="NCBIfam" id="NF000839">
    <property type="entry name" value="PRK00071.1-1"/>
    <property type="match status" value="1"/>
</dbReference>
<dbReference type="HAMAP" id="MF_00244">
    <property type="entry name" value="NaMN_adenylyltr"/>
    <property type="match status" value="1"/>
</dbReference>
<dbReference type="AlphaFoldDB" id="A0A6S6YCG6"/>
<keyword evidence="5 11" id="KW-0808">Transferase</keyword>
<evidence type="ECO:0000256" key="10">
    <source>
        <dbReference type="ARBA" id="ARBA00048721"/>
    </source>
</evidence>
<keyword evidence="8 11" id="KW-0067">ATP-binding</keyword>
<name>A0A6S6YCG6_9PROT</name>
<dbReference type="Proteomes" id="UP000515733">
    <property type="component" value="Chromosome"/>
</dbReference>
<dbReference type="InterPro" id="IPR014729">
    <property type="entry name" value="Rossmann-like_a/b/a_fold"/>
</dbReference>
<evidence type="ECO:0000256" key="8">
    <source>
        <dbReference type="ARBA" id="ARBA00022840"/>
    </source>
</evidence>
<evidence type="ECO:0000256" key="4">
    <source>
        <dbReference type="ARBA" id="ARBA00022642"/>
    </source>
</evidence>
<comment type="function">
    <text evidence="1 11">Catalyzes the reversible adenylation of nicotinate mononucleotide (NaMN) to nicotinic acid adenine dinucleotide (NaAD).</text>
</comment>
<comment type="pathway">
    <text evidence="2 11">Cofactor biosynthesis; NAD(+) biosynthesis; deamido-NAD(+) from nicotinate D-ribonucleotide: step 1/1.</text>
</comment>
<sequence>MSLSATPEVDRRPIGILGGTFDPIHYGHLRLAEEAREHLGLQRVLLIPAGQPAHRRSPVADGCQRLAMVRLAVENNSFLEVDTAEIDSLQSSYTVPTLERLRAKLGAQQSLVLVLGADAFLGLASWHRWRELFGLAHLAVATRPGHDLDAGAMSADLVSEFGQRLAPGREALVASGAGCILPFAITPLDISATAIRQTLAAGGSVRYLLPDGTLDYIHHHSLYRVSR</sequence>
<dbReference type="PANTHER" id="PTHR39321:SF3">
    <property type="entry name" value="PHOSPHOPANTETHEINE ADENYLYLTRANSFERASE"/>
    <property type="match status" value="1"/>
</dbReference>
<dbReference type="NCBIfam" id="NF000840">
    <property type="entry name" value="PRK00071.1-3"/>
    <property type="match status" value="1"/>
</dbReference>
<evidence type="ECO:0000256" key="3">
    <source>
        <dbReference type="ARBA" id="ARBA00009014"/>
    </source>
</evidence>
<dbReference type="GO" id="GO:0005524">
    <property type="term" value="F:ATP binding"/>
    <property type="evidence" value="ECO:0007669"/>
    <property type="project" value="UniProtKB-KW"/>
</dbReference>
<evidence type="ECO:0000256" key="11">
    <source>
        <dbReference type="HAMAP-Rule" id="MF_00244"/>
    </source>
</evidence>
<dbReference type="NCBIfam" id="TIGR00125">
    <property type="entry name" value="cyt_tran_rel"/>
    <property type="match status" value="1"/>
</dbReference>
<evidence type="ECO:0000313" key="14">
    <source>
        <dbReference type="Proteomes" id="UP000515733"/>
    </source>
</evidence>
<dbReference type="EC" id="2.7.7.18" evidence="11"/>
<comment type="similarity">
    <text evidence="3 11">Belongs to the NadD family.</text>
</comment>
<evidence type="ECO:0000256" key="6">
    <source>
        <dbReference type="ARBA" id="ARBA00022695"/>
    </source>
</evidence>
<evidence type="ECO:0000256" key="2">
    <source>
        <dbReference type="ARBA" id="ARBA00005019"/>
    </source>
</evidence>
<evidence type="ECO:0000256" key="1">
    <source>
        <dbReference type="ARBA" id="ARBA00002324"/>
    </source>
</evidence>
<proteinExistence type="inferred from homology"/>
<feature type="domain" description="Cytidyltransferase-like" evidence="12">
    <location>
        <begin position="16"/>
        <end position="197"/>
    </location>
</feature>
<dbReference type="KEGG" id="doe:DENOEST_3202"/>
<dbReference type="NCBIfam" id="TIGR00482">
    <property type="entry name" value="nicotinate (nicotinamide) nucleotide adenylyltransferase"/>
    <property type="match status" value="1"/>
</dbReference>